<reference evidence="2 3" key="1">
    <citation type="submission" date="2021-12" db="EMBL/GenBank/DDBJ databases">
        <title>Genome sequencing of bacteria with rrn-lacking chromosome and rrn-plasmid.</title>
        <authorList>
            <person name="Anda M."/>
            <person name="Iwasaki W."/>
        </authorList>
    </citation>
    <scope>NUCLEOTIDE SEQUENCE [LARGE SCALE GENOMIC DNA]</scope>
    <source>
        <strain evidence="2 3">DSM 100852</strain>
        <plasmid evidence="2 3">pFA4</plasmid>
    </source>
</reference>
<proteinExistence type="predicted"/>
<accession>A0AAU9D8H9</accession>
<evidence type="ECO:0000313" key="3">
    <source>
        <dbReference type="Proteomes" id="UP001348817"/>
    </source>
</evidence>
<organism evidence="2 3">
    <name type="scientific">Fulvitalea axinellae</name>
    <dbReference type="NCBI Taxonomy" id="1182444"/>
    <lineage>
        <taxon>Bacteria</taxon>
        <taxon>Pseudomonadati</taxon>
        <taxon>Bacteroidota</taxon>
        <taxon>Cytophagia</taxon>
        <taxon>Cytophagales</taxon>
        <taxon>Persicobacteraceae</taxon>
        <taxon>Fulvitalea</taxon>
    </lineage>
</organism>
<gene>
    <name evidence="2" type="ORF">FUAX_47250</name>
</gene>
<feature type="region of interest" description="Disordered" evidence="1">
    <location>
        <begin position="1"/>
        <end position="27"/>
    </location>
</feature>
<name>A0AAU9D8H9_9BACT</name>
<dbReference type="AlphaFoldDB" id="A0AAU9D8H9"/>
<feature type="compositionally biased region" description="Basic residues" evidence="1">
    <location>
        <begin position="1"/>
        <end position="15"/>
    </location>
</feature>
<keyword evidence="2" id="KW-0614">Plasmid</keyword>
<evidence type="ECO:0000313" key="2">
    <source>
        <dbReference type="EMBL" id="BDD12293.1"/>
    </source>
</evidence>
<dbReference type="RefSeq" id="WP_338395647.1">
    <property type="nucleotide sequence ID" value="NZ_AP025318.1"/>
</dbReference>
<sequence>MFRRQGQSKHRRRGTAGKAGVAKMPPVQAMFTRRDFDSLLLTEEDQEEEEFTHITAEEMADIPATKQRGWLARHLFSCGAPNVEPIAYAQARADKLGLSKSRKTKIAESNPEIEGIRRRLEEYETLDRRMNPATAPPTLKNAVSRIGGFLPKRDPVPSFTTKLF</sequence>
<dbReference type="EMBL" id="AP025318">
    <property type="protein sequence ID" value="BDD12293.1"/>
    <property type="molecule type" value="Genomic_DNA"/>
</dbReference>
<protein>
    <submittedName>
        <fullName evidence="2">Uncharacterized protein</fullName>
    </submittedName>
</protein>
<dbReference type="Proteomes" id="UP001348817">
    <property type="component" value="Plasmid pFA4"/>
</dbReference>
<dbReference type="KEGG" id="fax:FUAX_47250"/>
<geneLocation type="plasmid" evidence="2 3">
    <name>pFA4</name>
</geneLocation>
<keyword evidence="3" id="KW-1185">Reference proteome</keyword>
<evidence type="ECO:0000256" key="1">
    <source>
        <dbReference type="SAM" id="MobiDB-lite"/>
    </source>
</evidence>